<proteinExistence type="predicted"/>
<feature type="region of interest" description="Disordered" evidence="1">
    <location>
        <begin position="53"/>
        <end position="96"/>
    </location>
</feature>
<dbReference type="EMBL" id="HBUF01024565">
    <property type="protein sequence ID" value="CAG6612426.1"/>
    <property type="molecule type" value="Transcribed_RNA"/>
</dbReference>
<dbReference type="Pfam" id="PF15996">
    <property type="entry name" value="PNISR"/>
    <property type="match status" value="1"/>
</dbReference>
<feature type="compositionally biased region" description="Basic and acidic residues" evidence="1">
    <location>
        <begin position="241"/>
        <end position="253"/>
    </location>
</feature>
<reference evidence="2" key="1">
    <citation type="submission" date="2021-05" db="EMBL/GenBank/DDBJ databases">
        <authorList>
            <person name="Alioto T."/>
            <person name="Alioto T."/>
            <person name="Gomez Garrido J."/>
        </authorList>
    </citation>
    <scope>NUCLEOTIDE SEQUENCE</scope>
</reference>
<name>A0A8D8PT54_9HEMI</name>
<feature type="compositionally biased region" description="Basic and acidic residues" evidence="1">
    <location>
        <begin position="281"/>
        <end position="311"/>
    </location>
</feature>
<dbReference type="EMBL" id="HBUF01024563">
    <property type="protein sequence ID" value="CAG6612422.1"/>
    <property type="molecule type" value="Transcribed_RNA"/>
</dbReference>
<dbReference type="EMBL" id="HBUF01024566">
    <property type="protein sequence ID" value="CAG6612428.1"/>
    <property type="molecule type" value="Transcribed_RNA"/>
</dbReference>
<evidence type="ECO:0000313" key="2">
    <source>
        <dbReference type="EMBL" id="CAG6612428.1"/>
    </source>
</evidence>
<sequence length="375" mass="42688">MWSGEGGSEQFAQGGQQWFNPMMYQNVNHENVDWASLAQQWIQMKETFPTVDQMNVLAPPPPPPLEKKTEEKKEEDEGEKGEAPMDMELDSKEEDGKTDPVAVMNGWGAGGMGGAQWTNWQQWGWGWNGAAMGYVGAEGGEAPVAYPTLDQTSGVDKHGNSRHAGFASSNQNSQFIRHPNRVWRKGDKTLRGSGNYNRNERDERSESPENPVLDAAKRKTLPAWIREGLEKMEREKQKKLLAEKEKKEREARALQEPVFDPLNPTKSKFDSESELSEAEDPPERERRVSPLHSPEEAFHREPEPEPVQRKLTKPEILEQVMMVVRKQLTQLLMRVTGEEIEKCVRDVMSGYPGLKGIILSMSRSRYIILTSNWWT</sequence>
<feature type="compositionally biased region" description="Acidic residues" evidence="1">
    <location>
        <begin position="73"/>
        <end position="93"/>
    </location>
</feature>
<dbReference type="InterPro" id="IPR031937">
    <property type="entry name" value="PNISR"/>
</dbReference>
<feature type="region of interest" description="Disordered" evidence="1">
    <location>
        <begin position="241"/>
        <end position="311"/>
    </location>
</feature>
<organism evidence="2">
    <name type="scientific">Cacopsylla melanoneura</name>
    <dbReference type="NCBI Taxonomy" id="428564"/>
    <lineage>
        <taxon>Eukaryota</taxon>
        <taxon>Metazoa</taxon>
        <taxon>Ecdysozoa</taxon>
        <taxon>Arthropoda</taxon>
        <taxon>Hexapoda</taxon>
        <taxon>Insecta</taxon>
        <taxon>Pterygota</taxon>
        <taxon>Neoptera</taxon>
        <taxon>Paraneoptera</taxon>
        <taxon>Hemiptera</taxon>
        <taxon>Sternorrhyncha</taxon>
        <taxon>Psylloidea</taxon>
        <taxon>Psyllidae</taxon>
        <taxon>Psyllinae</taxon>
        <taxon>Cacopsylla</taxon>
    </lineage>
</organism>
<accession>A0A8D8PT54</accession>
<protein>
    <submittedName>
        <fullName evidence="2">Arginine/serine-rich protein PNISR</fullName>
    </submittedName>
</protein>
<feature type="compositionally biased region" description="Basic and acidic residues" evidence="1">
    <location>
        <begin position="198"/>
        <end position="207"/>
    </location>
</feature>
<feature type="region of interest" description="Disordered" evidence="1">
    <location>
        <begin position="154"/>
        <end position="219"/>
    </location>
</feature>
<dbReference type="AlphaFoldDB" id="A0A8D8PT54"/>
<evidence type="ECO:0000256" key="1">
    <source>
        <dbReference type="SAM" id="MobiDB-lite"/>
    </source>
</evidence>
<dbReference type="PANTHER" id="PTHR31518">
    <property type="entry name" value="ARGININE/SERINE-RICH PROTEIN PNISR"/>
    <property type="match status" value="1"/>
</dbReference>